<dbReference type="KEGG" id="mpv:PRV_01150"/>
<accession>U5NC53</accession>
<sequence length="73" mass="8835">MTFRIFIFDFLFLETKTSFKRVLISLLKFLFFSMSSFCKTFLIFPPLKEFSSFFRYICYSTSCRTSCQRNQNS</sequence>
<protein>
    <submittedName>
        <fullName evidence="2">Uncharacterized protein</fullName>
    </submittedName>
</protein>
<proteinExistence type="predicted"/>
<dbReference type="EMBL" id="CP006771">
    <property type="protein sequence ID" value="AGX88992.1"/>
    <property type="molecule type" value="Genomic_DNA"/>
</dbReference>
<name>U5NC53_9MOLU</name>
<keyword evidence="1" id="KW-1133">Transmembrane helix</keyword>
<evidence type="ECO:0000313" key="2">
    <source>
        <dbReference type="EMBL" id="AGX88992.1"/>
    </source>
</evidence>
<keyword evidence="1" id="KW-0472">Membrane</keyword>
<reference evidence="2 3" key="1">
    <citation type="journal article" date="2013" name="Genome Announc.">
        <title>Genome Sequence of Mycoplasma parvum (Formerly Eperythrozoon parvum), a Diminutive Hemoplasma of the Pig.</title>
        <authorList>
            <person name="do Nascimento N.C."/>
            <person name="Dos Santos A.P."/>
            <person name="Chu Y."/>
            <person name="Guimaraes A.M."/>
            <person name="Pagliaro A."/>
            <person name="Messick J.B."/>
        </authorList>
    </citation>
    <scope>NUCLEOTIDE SEQUENCE [LARGE SCALE GENOMIC DNA]</scope>
    <source>
        <strain evidence="2 3">Indiana</strain>
    </source>
</reference>
<feature type="transmembrane region" description="Helical" evidence="1">
    <location>
        <begin position="21"/>
        <end position="44"/>
    </location>
</feature>
<dbReference type="AlphaFoldDB" id="U5NC53"/>
<dbReference type="Proteomes" id="UP000017119">
    <property type="component" value="Chromosome"/>
</dbReference>
<evidence type="ECO:0000313" key="3">
    <source>
        <dbReference type="Proteomes" id="UP000017119"/>
    </source>
</evidence>
<dbReference type="HOGENOM" id="CLU_2700814_0_0_14"/>
<keyword evidence="3" id="KW-1185">Reference proteome</keyword>
<keyword evidence="1" id="KW-0812">Transmembrane</keyword>
<dbReference type="PATRIC" id="fig|1403316.3.peg.202"/>
<gene>
    <name evidence="2" type="ORF">PRV_01150</name>
</gene>
<evidence type="ECO:0000256" key="1">
    <source>
        <dbReference type="SAM" id="Phobius"/>
    </source>
</evidence>
<organism evidence="2 3">
    <name type="scientific">Mycoplasma parvum str. Indiana</name>
    <dbReference type="NCBI Taxonomy" id="1403316"/>
    <lineage>
        <taxon>Bacteria</taxon>
        <taxon>Bacillati</taxon>
        <taxon>Mycoplasmatota</taxon>
        <taxon>Mollicutes</taxon>
        <taxon>Mycoplasmataceae</taxon>
        <taxon>Mycoplasma</taxon>
    </lineage>
</organism>